<feature type="region of interest" description="Disordered" evidence="6">
    <location>
        <begin position="1"/>
        <end position="37"/>
    </location>
</feature>
<dbReference type="CDD" id="cd10017">
    <property type="entry name" value="B3_DNA"/>
    <property type="match status" value="2"/>
</dbReference>
<evidence type="ECO:0000259" key="7">
    <source>
        <dbReference type="PROSITE" id="PS50863"/>
    </source>
</evidence>
<feature type="domain" description="TF-B3" evidence="7">
    <location>
        <begin position="315"/>
        <end position="371"/>
    </location>
</feature>
<evidence type="ECO:0000256" key="3">
    <source>
        <dbReference type="ARBA" id="ARBA00023125"/>
    </source>
</evidence>
<dbReference type="InterPro" id="IPR015300">
    <property type="entry name" value="DNA-bd_pseudobarrel_sf"/>
</dbReference>
<dbReference type="Gene3D" id="2.40.330.10">
    <property type="entry name" value="DNA-binding pseudobarrel domain"/>
    <property type="match status" value="2"/>
</dbReference>
<keyword evidence="4" id="KW-0804">Transcription</keyword>
<dbReference type="GO" id="GO:0003677">
    <property type="term" value="F:DNA binding"/>
    <property type="evidence" value="ECO:0007669"/>
    <property type="project" value="UniProtKB-KW"/>
</dbReference>
<dbReference type="AlphaFoldDB" id="A0A2I0JQZ6"/>
<comment type="caution">
    <text evidence="8">The sequence shown here is derived from an EMBL/GenBank/DDBJ whole genome shotgun (WGS) entry which is preliminary data.</text>
</comment>
<dbReference type="EMBL" id="PGOL01001346">
    <property type="protein sequence ID" value="PKI58712.1"/>
    <property type="molecule type" value="Genomic_DNA"/>
</dbReference>
<accession>A0A2I0JQZ6</accession>
<evidence type="ECO:0000313" key="8">
    <source>
        <dbReference type="EMBL" id="PKI58712.1"/>
    </source>
</evidence>
<dbReference type="InterPro" id="IPR003340">
    <property type="entry name" value="B3_DNA-bd"/>
</dbReference>
<proteinExistence type="predicted"/>
<dbReference type="PANTHER" id="PTHR31920:SF129">
    <property type="entry name" value="B3 DOMAIN-CONTAINING TRANSCRIPTION FACTOR VRN1-LIKE"/>
    <property type="match status" value="1"/>
</dbReference>
<organism evidence="8 9">
    <name type="scientific">Punica granatum</name>
    <name type="common">Pomegranate</name>
    <dbReference type="NCBI Taxonomy" id="22663"/>
    <lineage>
        <taxon>Eukaryota</taxon>
        <taxon>Viridiplantae</taxon>
        <taxon>Streptophyta</taxon>
        <taxon>Embryophyta</taxon>
        <taxon>Tracheophyta</taxon>
        <taxon>Spermatophyta</taxon>
        <taxon>Magnoliopsida</taxon>
        <taxon>eudicotyledons</taxon>
        <taxon>Gunneridae</taxon>
        <taxon>Pentapetalae</taxon>
        <taxon>rosids</taxon>
        <taxon>malvids</taxon>
        <taxon>Myrtales</taxon>
        <taxon>Lythraceae</taxon>
        <taxon>Punica</taxon>
    </lineage>
</organism>
<protein>
    <recommendedName>
        <fullName evidence="7">TF-B3 domain-containing protein</fullName>
    </recommendedName>
</protein>
<keyword evidence="2" id="KW-0805">Transcription regulation</keyword>
<keyword evidence="3" id="KW-0238">DNA-binding</keyword>
<dbReference type="SUPFAM" id="SSF101936">
    <property type="entry name" value="DNA-binding pseudobarrel domain"/>
    <property type="match status" value="2"/>
</dbReference>
<keyword evidence="9" id="KW-1185">Reference proteome</keyword>
<evidence type="ECO:0000256" key="2">
    <source>
        <dbReference type="ARBA" id="ARBA00023015"/>
    </source>
</evidence>
<dbReference type="GO" id="GO:0005634">
    <property type="term" value="C:nucleus"/>
    <property type="evidence" value="ECO:0007669"/>
    <property type="project" value="UniProtKB-SubCell"/>
</dbReference>
<evidence type="ECO:0000256" key="5">
    <source>
        <dbReference type="ARBA" id="ARBA00023242"/>
    </source>
</evidence>
<dbReference type="InterPro" id="IPR050655">
    <property type="entry name" value="Plant_B3_domain"/>
</dbReference>
<keyword evidence="5" id="KW-0539">Nucleus</keyword>
<evidence type="ECO:0000256" key="1">
    <source>
        <dbReference type="ARBA" id="ARBA00004123"/>
    </source>
</evidence>
<evidence type="ECO:0000256" key="4">
    <source>
        <dbReference type="ARBA" id="ARBA00023163"/>
    </source>
</evidence>
<dbReference type="PROSITE" id="PS50863">
    <property type="entry name" value="B3"/>
    <property type="match status" value="2"/>
</dbReference>
<dbReference type="PANTHER" id="PTHR31920">
    <property type="entry name" value="B3 DOMAIN-CONTAINING"/>
    <property type="match status" value="1"/>
</dbReference>
<reference evidence="8 9" key="1">
    <citation type="submission" date="2017-11" db="EMBL/GenBank/DDBJ databases">
        <title>De-novo sequencing of pomegranate (Punica granatum L.) genome.</title>
        <authorList>
            <person name="Akparov Z."/>
            <person name="Amiraslanov A."/>
            <person name="Hajiyeva S."/>
            <person name="Abbasov M."/>
            <person name="Kaur K."/>
            <person name="Hamwieh A."/>
            <person name="Solovyev V."/>
            <person name="Salamov A."/>
            <person name="Braich B."/>
            <person name="Kosarev P."/>
            <person name="Mahmoud A."/>
            <person name="Hajiyev E."/>
            <person name="Babayeva S."/>
            <person name="Izzatullayeva V."/>
            <person name="Mammadov A."/>
            <person name="Mammadov A."/>
            <person name="Sharifova S."/>
            <person name="Ojaghi J."/>
            <person name="Eynullazada K."/>
            <person name="Bayramov B."/>
            <person name="Abdulazimova A."/>
            <person name="Shahmuradov I."/>
        </authorList>
    </citation>
    <scope>NUCLEOTIDE SEQUENCE [LARGE SCALE GENOMIC DNA]</scope>
    <source>
        <strain evidence="9">cv. AG2017</strain>
        <tissue evidence="8">Leaf</tissue>
    </source>
</reference>
<evidence type="ECO:0000256" key="6">
    <source>
        <dbReference type="SAM" id="MobiDB-lite"/>
    </source>
</evidence>
<evidence type="ECO:0000313" key="9">
    <source>
        <dbReference type="Proteomes" id="UP000233551"/>
    </source>
</evidence>
<feature type="domain" description="TF-B3" evidence="7">
    <location>
        <begin position="185"/>
        <end position="278"/>
    </location>
</feature>
<sequence>MHRPLHTSMGPTTKAQSGLRLGSVHPDRGGVSPHSRLQRSATLGGLPFRVKLQLSAKAQSHGAEPQRERERIVLGRRWYCPFCNGPENQCPLQIRAEIHCFMASNGVLPGNPLFLLSKEGERENERELLGFTGGGEPSEQGAGATGLQLLCISLHFQMASGSRLRRGGSSSNVGRSSGFRPRSPHFCKVVVAESLRRGKIEIPLKFVRKYGHDLLNQVVLKVPGNDEWLVAVEQAHGKLWLGEGWREFQDHYCLIQGSFLLFQLDNLIGFHVLIFDRTATEIDYPARNPRGSICKNFMSSAKIKTGLPPVELGHEGKSWPVKMLCYPEERQGRLCRGWAAFLDSNAVRAGDVCFFELLKRNVFYVHIFRCSAH</sequence>
<gene>
    <name evidence="8" type="ORF">CRG98_020868</name>
</gene>
<dbReference type="STRING" id="22663.A0A2I0JQZ6"/>
<dbReference type="Proteomes" id="UP000233551">
    <property type="component" value="Unassembled WGS sequence"/>
</dbReference>
<dbReference type="Pfam" id="PF02362">
    <property type="entry name" value="B3"/>
    <property type="match status" value="2"/>
</dbReference>
<dbReference type="SMART" id="SM01019">
    <property type="entry name" value="B3"/>
    <property type="match status" value="2"/>
</dbReference>
<name>A0A2I0JQZ6_PUNGR</name>
<comment type="subcellular location">
    <subcellularLocation>
        <location evidence="1">Nucleus</location>
    </subcellularLocation>
</comment>